<comment type="caution">
    <text evidence="1">The sequence shown here is derived from an EMBL/GenBank/DDBJ whole genome shotgun (WGS) entry which is preliminary data.</text>
</comment>
<keyword evidence="2" id="KW-1185">Reference proteome</keyword>
<organism evidence="1 2">
    <name type="scientific">Salirhabdus euzebyi</name>
    <dbReference type="NCBI Taxonomy" id="394506"/>
    <lineage>
        <taxon>Bacteria</taxon>
        <taxon>Bacillati</taxon>
        <taxon>Bacillota</taxon>
        <taxon>Bacilli</taxon>
        <taxon>Bacillales</taxon>
        <taxon>Bacillaceae</taxon>
        <taxon>Salirhabdus</taxon>
    </lineage>
</organism>
<evidence type="ECO:0000313" key="1">
    <source>
        <dbReference type="EMBL" id="MBB6454399.1"/>
    </source>
</evidence>
<gene>
    <name evidence="1" type="ORF">HNQ94_002881</name>
</gene>
<reference evidence="1 2" key="1">
    <citation type="submission" date="2020-08" db="EMBL/GenBank/DDBJ databases">
        <title>Genomic Encyclopedia of Type Strains, Phase IV (KMG-IV): sequencing the most valuable type-strain genomes for metagenomic binning, comparative biology and taxonomic classification.</title>
        <authorList>
            <person name="Goeker M."/>
        </authorList>
    </citation>
    <scope>NUCLEOTIDE SEQUENCE [LARGE SCALE GENOMIC DNA]</scope>
    <source>
        <strain evidence="1 2">DSM 19612</strain>
    </source>
</reference>
<dbReference type="Proteomes" id="UP000581688">
    <property type="component" value="Unassembled WGS sequence"/>
</dbReference>
<proteinExistence type="predicted"/>
<accession>A0A841Q768</accession>
<evidence type="ECO:0000313" key="2">
    <source>
        <dbReference type="Proteomes" id="UP000581688"/>
    </source>
</evidence>
<sequence length="44" mass="5076">MKKLSNLSAGEIAKKLYEEQKKKNENVIKKAEAILNKDKKCLKE</sequence>
<dbReference type="RefSeq" id="WP_260400949.1">
    <property type="nucleotide sequence ID" value="NZ_CADDWK010000011.1"/>
</dbReference>
<name>A0A841Q768_9BACI</name>
<dbReference type="AlphaFoldDB" id="A0A841Q768"/>
<dbReference type="EMBL" id="JACHGH010000009">
    <property type="protein sequence ID" value="MBB6454399.1"/>
    <property type="molecule type" value="Genomic_DNA"/>
</dbReference>
<protein>
    <submittedName>
        <fullName evidence="1">Uncharacterized protein</fullName>
    </submittedName>
</protein>